<feature type="region of interest" description="Disordered" evidence="6">
    <location>
        <begin position="597"/>
        <end position="638"/>
    </location>
</feature>
<feature type="transmembrane region" description="Helical" evidence="7">
    <location>
        <begin position="439"/>
        <end position="460"/>
    </location>
</feature>
<accession>A0AA38G4V1</accession>
<feature type="transmembrane region" description="Helical" evidence="7">
    <location>
        <begin position="527"/>
        <end position="548"/>
    </location>
</feature>
<dbReference type="InterPro" id="IPR000109">
    <property type="entry name" value="POT_fam"/>
</dbReference>
<proteinExistence type="inferred from homology"/>
<evidence type="ECO:0000256" key="7">
    <source>
        <dbReference type="SAM" id="Phobius"/>
    </source>
</evidence>
<dbReference type="EMBL" id="JAHRHJ020000005">
    <property type="protein sequence ID" value="KAH9316247.1"/>
    <property type="molecule type" value="Genomic_DNA"/>
</dbReference>
<evidence type="ECO:0000313" key="8">
    <source>
        <dbReference type="EMBL" id="KAH9316247.1"/>
    </source>
</evidence>
<feature type="compositionally biased region" description="Basic and acidic residues" evidence="6">
    <location>
        <begin position="607"/>
        <end position="638"/>
    </location>
</feature>
<dbReference type="GO" id="GO:0022857">
    <property type="term" value="F:transmembrane transporter activity"/>
    <property type="evidence" value="ECO:0007669"/>
    <property type="project" value="InterPro"/>
</dbReference>
<dbReference type="Pfam" id="PF00854">
    <property type="entry name" value="PTR2"/>
    <property type="match status" value="1"/>
</dbReference>
<feature type="transmembrane region" description="Helical" evidence="7">
    <location>
        <begin position="246"/>
        <end position="267"/>
    </location>
</feature>
<evidence type="ECO:0000256" key="2">
    <source>
        <dbReference type="ARBA" id="ARBA00005982"/>
    </source>
</evidence>
<keyword evidence="5 7" id="KW-0472">Membrane</keyword>
<feature type="transmembrane region" description="Helical" evidence="7">
    <location>
        <begin position="91"/>
        <end position="116"/>
    </location>
</feature>
<keyword evidence="3 7" id="KW-0812">Transmembrane</keyword>
<evidence type="ECO:0000256" key="6">
    <source>
        <dbReference type="SAM" id="MobiDB-lite"/>
    </source>
</evidence>
<keyword evidence="9" id="KW-1185">Reference proteome</keyword>
<sequence length="638" mass="70564">MAREDSYRPKYWRNIAILHRFNCFSVSQTTDGSNKESANGLEREVSVKTRTKGGWKTMPFIIGNESCEKLGLVGLGSNTLVYLSREYNIKIVTAVNALTIISSTTGIATLGGAFLADSYIGRYLGILIGSLSLLVATSLWTVTALISGLRPSPCTTLQAKLGQCASASKEQLLFLLMVFLFMSIGSIAIRPCALPFAADQFQEEGGTTSKGKKNLQSFFNWYYFSNCATIILASTVIVYLQSNVSWSLGFGVCTILVFISIVIFLVGTPTYRHEIPKGSAFTAIVQVFVASIKKRKLSLPSDPTLLYHGENKSKVVVTNRFRFMNKAAIPTEGDIRADGSVARPWRLSSISLIEELKPVISTLAIFSCSISNSIISGSSFDVFQALTMNRRLGSTSFEVPAASLGVITLITVVIWLPLYDKVLVPLTRRVTKKDRGITPLQRIGIGYVLSTISLVVGGFVEMKRRNAARSHGLTDQPRAVIPISVFWLVPQYVIDGLSDAFGAVGHLDFFYGQFPANMRGFSIAVSALANSMGGYLNTVFITLVHNTTGRNGKPDWLDDNINRGRLHYFYWLLSVMEALNLVYFILCASWYKYRKDPLPQDDSDEIQVEKESDDSKETRIQVEKESDDSKETQIEQHL</sequence>
<comment type="caution">
    <text evidence="8">The sequence shown here is derived from an EMBL/GenBank/DDBJ whole genome shotgun (WGS) entry which is preliminary data.</text>
</comment>
<evidence type="ECO:0000313" key="9">
    <source>
        <dbReference type="Proteomes" id="UP000824469"/>
    </source>
</evidence>
<comment type="similarity">
    <text evidence="2">Belongs to the major facilitator superfamily. Proton-dependent oligopeptide transporter (POT/PTR) (TC 2.A.17) family.</text>
</comment>
<feature type="transmembrane region" description="Helical" evidence="7">
    <location>
        <begin position="568"/>
        <end position="591"/>
    </location>
</feature>
<evidence type="ECO:0000256" key="3">
    <source>
        <dbReference type="ARBA" id="ARBA00022692"/>
    </source>
</evidence>
<organism evidence="8 9">
    <name type="scientific">Taxus chinensis</name>
    <name type="common">Chinese yew</name>
    <name type="synonym">Taxus wallichiana var. chinensis</name>
    <dbReference type="NCBI Taxonomy" id="29808"/>
    <lineage>
        <taxon>Eukaryota</taxon>
        <taxon>Viridiplantae</taxon>
        <taxon>Streptophyta</taxon>
        <taxon>Embryophyta</taxon>
        <taxon>Tracheophyta</taxon>
        <taxon>Spermatophyta</taxon>
        <taxon>Pinopsida</taxon>
        <taxon>Pinidae</taxon>
        <taxon>Conifers II</taxon>
        <taxon>Cupressales</taxon>
        <taxon>Taxaceae</taxon>
        <taxon>Taxus</taxon>
    </lineage>
</organism>
<reference evidence="8 9" key="1">
    <citation type="journal article" date="2021" name="Nat. Plants">
        <title>The Taxus genome provides insights into paclitaxel biosynthesis.</title>
        <authorList>
            <person name="Xiong X."/>
            <person name="Gou J."/>
            <person name="Liao Q."/>
            <person name="Li Y."/>
            <person name="Zhou Q."/>
            <person name="Bi G."/>
            <person name="Li C."/>
            <person name="Du R."/>
            <person name="Wang X."/>
            <person name="Sun T."/>
            <person name="Guo L."/>
            <person name="Liang H."/>
            <person name="Lu P."/>
            <person name="Wu Y."/>
            <person name="Zhang Z."/>
            <person name="Ro D.K."/>
            <person name="Shang Y."/>
            <person name="Huang S."/>
            <person name="Yan J."/>
        </authorList>
    </citation>
    <scope>NUCLEOTIDE SEQUENCE [LARGE SCALE GENOMIC DNA]</scope>
    <source>
        <strain evidence="8">Ta-2019</strain>
    </source>
</reference>
<feature type="transmembrane region" description="Helical" evidence="7">
    <location>
        <begin position="397"/>
        <end position="419"/>
    </location>
</feature>
<comment type="subcellular location">
    <subcellularLocation>
        <location evidence="1">Membrane</location>
        <topology evidence="1">Multi-pass membrane protein</topology>
    </subcellularLocation>
</comment>
<evidence type="ECO:0000256" key="5">
    <source>
        <dbReference type="ARBA" id="ARBA00023136"/>
    </source>
</evidence>
<keyword evidence="4 7" id="KW-1133">Transmembrane helix</keyword>
<dbReference type="SUPFAM" id="SSF103473">
    <property type="entry name" value="MFS general substrate transporter"/>
    <property type="match status" value="1"/>
</dbReference>
<dbReference type="InterPro" id="IPR036259">
    <property type="entry name" value="MFS_trans_sf"/>
</dbReference>
<dbReference type="OMA" id="WYYGTST"/>
<dbReference type="GO" id="GO:0016020">
    <property type="term" value="C:membrane"/>
    <property type="evidence" value="ECO:0007669"/>
    <property type="project" value="UniProtKB-SubCell"/>
</dbReference>
<feature type="transmembrane region" description="Helical" evidence="7">
    <location>
        <begin position="123"/>
        <end position="146"/>
    </location>
</feature>
<dbReference type="Proteomes" id="UP000824469">
    <property type="component" value="Unassembled WGS sequence"/>
</dbReference>
<feature type="transmembrane region" description="Helical" evidence="7">
    <location>
        <begin position="219"/>
        <end position="240"/>
    </location>
</feature>
<dbReference type="AlphaFoldDB" id="A0AA38G4V1"/>
<evidence type="ECO:0000256" key="1">
    <source>
        <dbReference type="ARBA" id="ARBA00004141"/>
    </source>
</evidence>
<protein>
    <submittedName>
        <fullName evidence="8">Uncharacterized protein</fullName>
    </submittedName>
</protein>
<dbReference type="PANTHER" id="PTHR11654">
    <property type="entry name" value="OLIGOPEPTIDE TRANSPORTER-RELATED"/>
    <property type="match status" value="1"/>
</dbReference>
<name>A0AA38G4V1_TAXCH</name>
<evidence type="ECO:0000256" key="4">
    <source>
        <dbReference type="ARBA" id="ARBA00022989"/>
    </source>
</evidence>
<gene>
    <name evidence="8" type="ORF">KI387_024874</name>
</gene>
<dbReference type="Gene3D" id="1.20.1250.20">
    <property type="entry name" value="MFS general substrate transporter like domains"/>
    <property type="match status" value="1"/>
</dbReference>